<evidence type="ECO:0000256" key="4">
    <source>
        <dbReference type="ARBA" id="ARBA00022989"/>
    </source>
</evidence>
<gene>
    <name evidence="11" type="primary">GEF1_2</name>
    <name evidence="11" type="ORF">GRS66_008750</name>
</gene>
<dbReference type="CDD" id="cd03684">
    <property type="entry name" value="ClC_3_like"/>
    <property type="match status" value="1"/>
</dbReference>
<dbReference type="PANTHER" id="PTHR45711:SF9">
    <property type="entry name" value="ANION_PROTON EXCHANGE TRANSPORTER GEF1"/>
    <property type="match status" value="1"/>
</dbReference>
<feature type="transmembrane region" description="Helical" evidence="9">
    <location>
        <begin position="204"/>
        <end position="221"/>
    </location>
</feature>
<dbReference type="CDD" id="cd04591">
    <property type="entry name" value="CBS_pair_voltage-gated_CLC_euk_bac"/>
    <property type="match status" value="1"/>
</dbReference>
<dbReference type="InterPro" id="IPR046342">
    <property type="entry name" value="CBS_dom_sf"/>
</dbReference>
<dbReference type="Gene3D" id="3.10.580.10">
    <property type="entry name" value="CBS-domain"/>
    <property type="match status" value="1"/>
</dbReference>
<feature type="domain" description="CBS" evidence="10">
    <location>
        <begin position="688"/>
        <end position="744"/>
    </location>
</feature>
<evidence type="ECO:0000256" key="9">
    <source>
        <dbReference type="RuleBase" id="RU361221"/>
    </source>
</evidence>
<dbReference type="PROSITE" id="PS51371">
    <property type="entry name" value="CBS"/>
    <property type="match status" value="2"/>
</dbReference>
<dbReference type="GO" id="GO:0005783">
    <property type="term" value="C:endoplasmic reticulum"/>
    <property type="evidence" value="ECO:0007669"/>
    <property type="project" value="TreeGrafter"/>
</dbReference>
<evidence type="ECO:0000256" key="7">
    <source>
        <dbReference type="ARBA" id="ARBA00023214"/>
    </source>
</evidence>
<dbReference type="AlphaFoldDB" id="A0A6C1E9S5"/>
<dbReference type="InterPro" id="IPR000644">
    <property type="entry name" value="CBS_dom"/>
</dbReference>
<keyword evidence="2 9" id="KW-0813">Transport</keyword>
<feature type="transmembrane region" description="Helical" evidence="9">
    <location>
        <begin position="340"/>
        <end position="357"/>
    </location>
</feature>
<organism evidence="11 12">
    <name type="scientific">Saccharomyces pastorianus</name>
    <name type="common">Lager yeast</name>
    <name type="synonym">Saccharomyces cerevisiae x Saccharomyces eubayanus</name>
    <dbReference type="NCBI Taxonomy" id="27292"/>
    <lineage>
        <taxon>Eukaryota</taxon>
        <taxon>Fungi</taxon>
        <taxon>Dikarya</taxon>
        <taxon>Ascomycota</taxon>
        <taxon>Saccharomycotina</taxon>
        <taxon>Saccharomycetes</taxon>
        <taxon>Saccharomycetales</taxon>
        <taxon>Saccharomycetaceae</taxon>
        <taxon>Saccharomyces</taxon>
    </lineage>
</organism>
<reference evidence="11 12" key="1">
    <citation type="journal article" date="2019" name="BMC Genomics">
        <title>Chromosome level assembly and comparative genome analysis confirm lager-brewing yeasts originated from a single hybridization.</title>
        <authorList>
            <person name="Salazar A.N."/>
            <person name="Gorter de Vries A.R."/>
            <person name="van den Broek M."/>
            <person name="Brouwers N."/>
            <person name="de la Torre Cortes P."/>
            <person name="Kuijpers N.G.A."/>
            <person name="Daran J.G."/>
            <person name="Abeel T."/>
        </authorList>
    </citation>
    <scope>NUCLEOTIDE SEQUENCE [LARGE SCALE GENOMIC DNA]</scope>
    <source>
        <strain evidence="11 12">CBS 1483</strain>
    </source>
</reference>
<evidence type="ECO:0000256" key="6">
    <source>
        <dbReference type="ARBA" id="ARBA00023136"/>
    </source>
</evidence>
<evidence type="ECO:0000256" key="1">
    <source>
        <dbReference type="ARBA" id="ARBA00004141"/>
    </source>
</evidence>
<dbReference type="EMBL" id="CP049007">
    <property type="protein sequence ID" value="QID86136.1"/>
    <property type="molecule type" value="Genomic_DNA"/>
</dbReference>
<dbReference type="GO" id="GO:0005247">
    <property type="term" value="F:voltage-gated chloride channel activity"/>
    <property type="evidence" value="ECO:0007669"/>
    <property type="project" value="TreeGrafter"/>
</dbReference>
<feature type="transmembrane region" description="Helical" evidence="9">
    <location>
        <begin position="261"/>
        <end position="283"/>
    </location>
</feature>
<feature type="transmembrane region" description="Helical" evidence="9">
    <location>
        <begin position="377"/>
        <end position="397"/>
    </location>
</feature>
<keyword evidence="7 9" id="KW-0868">Chloride</keyword>
<evidence type="ECO:0000256" key="5">
    <source>
        <dbReference type="ARBA" id="ARBA00023065"/>
    </source>
</evidence>
<feature type="domain" description="CBS" evidence="10">
    <location>
        <begin position="591"/>
        <end position="659"/>
    </location>
</feature>
<evidence type="ECO:0000256" key="2">
    <source>
        <dbReference type="ARBA" id="ARBA00022448"/>
    </source>
</evidence>
<dbReference type="OrthoDB" id="44789at2759"/>
<dbReference type="GO" id="GO:0000324">
    <property type="term" value="C:fungal-type vacuole"/>
    <property type="evidence" value="ECO:0007669"/>
    <property type="project" value="TreeGrafter"/>
</dbReference>
<keyword evidence="5 9" id="KW-0406">Ion transport</keyword>
<dbReference type="GO" id="GO:0005794">
    <property type="term" value="C:Golgi apparatus"/>
    <property type="evidence" value="ECO:0007669"/>
    <property type="project" value="TreeGrafter"/>
</dbReference>
<dbReference type="GO" id="GO:0006879">
    <property type="term" value="P:intracellular iron ion homeostasis"/>
    <property type="evidence" value="ECO:0007669"/>
    <property type="project" value="TreeGrafter"/>
</dbReference>
<dbReference type="SUPFAM" id="SSF54631">
    <property type="entry name" value="CBS-domain pair"/>
    <property type="match status" value="1"/>
</dbReference>
<feature type="transmembrane region" description="Helical" evidence="9">
    <location>
        <begin position="440"/>
        <end position="461"/>
    </location>
</feature>
<dbReference type="Gene3D" id="1.10.3080.10">
    <property type="entry name" value="Clc chloride channel"/>
    <property type="match status" value="1"/>
</dbReference>
<keyword evidence="6 9" id="KW-0472">Membrane</keyword>
<dbReference type="Pfam" id="PF00654">
    <property type="entry name" value="Voltage_CLC"/>
    <property type="match status" value="1"/>
</dbReference>
<dbReference type="PRINTS" id="PR00762">
    <property type="entry name" value="CLCHANNEL"/>
</dbReference>
<comment type="similarity">
    <text evidence="9">Belongs to the chloride channel (TC 2.A.49) family.</text>
</comment>
<keyword evidence="12" id="KW-1185">Reference proteome</keyword>
<feature type="transmembrane region" description="Helical" evidence="9">
    <location>
        <begin position="158"/>
        <end position="183"/>
    </location>
</feature>
<sequence length="779" mass="87592">MPTTYVPINQPIGDGEDVIDTNRFTNIPETQNFDQFVTIDKIAEENRPLSVDSDREFLNSKYRHYREVIWDRAKTFITLSSTAIVIGCIAGFLQVFTETLVNWKTGHCQRNWLLNKSFCCNGVVNEVTSTSNLLLKRQEFECEAQGLWIAWKGHVSPFIIFMLLSVLFALISTLLVKYVAPMATGSGISEIKVWVSGFEYNKEFLGFLTLVIKSVALPLAISSGLSVGKEGPSVHYATCCGYLLTKWLLRDTLTYSTQYEYLTAASGAGVAVAFGAPIGGVLFGLEEIASANRFNSSTLWKSYYVALVAITTLKYIDPFRNGRVILFNVTYDRDWKVQEIPIFIALGIFGGLYGKYISKWNINFIHFRKMYLSSWPVQEVLFLATLTALISYFNEFLKLDMTESMGILFHECVKNDNTSTFSHKLCQLDENTHAFEFLKIFTSLCFATVIRALLVVVSYGARVPAGIFVPSMAVGATFGRAVSLLVERFISGPSVITPGAYAFLGAAATLSGITNLTLTVVVIMFELTGAFMYIIPLMIVVAITRIILSTSGISGGIADQMIMVNGFPYLEDEQDEEEEETLEKYTAEQLMSSKLITINETIYLSELESLLYDSASEYSVHGFPITKDEDKFEKEKRCIGYVLKRHLASKIMMQSVNSTKAQTTLVYFNKSNEELGHRENCIGFKDIMNESPITVKKAVPVTLLFRMFKELGCKTIIVEESGILKGLVTAKDILRFKRIKYREVHGAKFTYNEALDRRCWSVIHFIIKRFTTNRNGNVI</sequence>
<dbReference type="InterPro" id="IPR014743">
    <property type="entry name" value="Cl-channel_core"/>
</dbReference>
<evidence type="ECO:0000256" key="8">
    <source>
        <dbReference type="PROSITE-ProRule" id="PRU00703"/>
    </source>
</evidence>
<keyword evidence="8" id="KW-0129">CBS domain</keyword>
<keyword evidence="4 9" id="KW-1133">Transmembrane helix</keyword>
<name>A0A6C1E9S5_SACPS</name>
<accession>A0A6C1E9S5</accession>
<feature type="transmembrane region" description="Helical" evidence="9">
    <location>
        <begin position="530"/>
        <end position="548"/>
    </location>
</feature>
<dbReference type="Pfam" id="PF00571">
    <property type="entry name" value="CBS"/>
    <property type="match status" value="1"/>
</dbReference>
<feature type="transmembrane region" description="Helical" evidence="9">
    <location>
        <begin position="76"/>
        <end position="96"/>
    </location>
</feature>
<proteinExistence type="inferred from homology"/>
<feature type="transmembrane region" description="Helical" evidence="9">
    <location>
        <begin position="467"/>
        <end position="486"/>
    </location>
</feature>
<dbReference type="SUPFAM" id="SSF81340">
    <property type="entry name" value="Clc chloride channel"/>
    <property type="match status" value="1"/>
</dbReference>
<comment type="subcellular location">
    <subcellularLocation>
        <location evidence="1 9">Membrane</location>
        <topology evidence="1 9">Multi-pass membrane protein</topology>
    </subcellularLocation>
</comment>
<keyword evidence="3 9" id="KW-0812">Transmembrane</keyword>
<evidence type="ECO:0000256" key="3">
    <source>
        <dbReference type="ARBA" id="ARBA00022692"/>
    </source>
</evidence>
<dbReference type="GO" id="GO:0006878">
    <property type="term" value="P:intracellular copper ion homeostasis"/>
    <property type="evidence" value="ECO:0007669"/>
    <property type="project" value="TreeGrafter"/>
</dbReference>
<dbReference type="GO" id="GO:0005769">
    <property type="term" value="C:early endosome"/>
    <property type="evidence" value="ECO:0007669"/>
    <property type="project" value="TreeGrafter"/>
</dbReference>
<dbReference type="InterPro" id="IPR001807">
    <property type="entry name" value="ClC"/>
</dbReference>
<dbReference type="PANTHER" id="PTHR45711">
    <property type="entry name" value="CHLORIDE CHANNEL PROTEIN"/>
    <property type="match status" value="1"/>
</dbReference>
<evidence type="ECO:0000313" key="12">
    <source>
        <dbReference type="Proteomes" id="UP000501346"/>
    </source>
</evidence>
<evidence type="ECO:0000259" key="10">
    <source>
        <dbReference type="PROSITE" id="PS51371"/>
    </source>
</evidence>
<feature type="transmembrane region" description="Helical" evidence="9">
    <location>
        <begin position="303"/>
        <end position="319"/>
    </location>
</feature>
<dbReference type="GO" id="GO:0005886">
    <property type="term" value="C:plasma membrane"/>
    <property type="evidence" value="ECO:0007669"/>
    <property type="project" value="TreeGrafter"/>
</dbReference>
<dbReference type="SMART" id="SM00116">
    <property type="entry name" value="CBS"/>
    <property type="match status" value="2"/>
</dbReference>
<protein>
    <recommendedName>
        <fullName evidence="9">Chloride channel protein</fullName>
    </recommendedName>
</protein>
<dbReference type="Proteomes" id="UP000501346">
    <property type="component" value="Chromosome SeX-ScX"/>
</dbReference>
<evidence type="ECO:0000313" key="11">
    <source>
        <dbReference type="EMBL" id="QID86136.1"/>
    </source>
</evidence>
<feature type="transmembrane region" description="Helical" evidence="9">
    <location>
        <begin position="498"/>
        <end position="524"/>
    </location>
</feature>